<name>A0ABU4C3V9_RHOGO</name>
<dbReference type="SUPFAM" id="SSF56801">
    <property type="entry name" value="Acetyl-CoA synthetase-like"/>
    <property type="match status" value="1"/>
</dbReference>
<evidence type="ECO:0000256" key="2">
    <source>
        <dbReference type="ARBA" id="ARBA00022598"/>
    </source>
</evidence>
<dbReference type="InterPro" id="IPR005914">
    <property type="entry name" value="Acac_CoA_synth"/>
</dbReference>
<dbReference type="EC" id="6.2.1.16" evidence="6"/>
<evidence type="ECO:0000259" key="5">
    <source>
        <dbReference type="Pfam" id="PF00501"/>
    </source>
</evidence>
<evidence type="ECO:0000313" key="6">
    <source>
        <dbReference type="EMBL" id="MDV6271192.1"/>
    </source>
</evidence>
<dbReference type="PANTHER" id="PTHR42921:SF1">
    <property type="entry name" value="ACETOACETYL-COA SYNTHETASE"/>
    <property type="match status" value="1"/>
</dbReference>
<dbReference type="NCBIfam" id="TIGR01217">
    <property type="entry name" value="ac_ac_CoA_syn"/>
    <property type="match status" value="1"/>
</dbReference>
<dbReference type="GO" id="GO:0030729">
    <property type="term" value="F:acetoacetate-CoA ligase activity"/>
    <property type="evidence" value="ECO:0007669"/>
    <property type="project" value="UniProtKB-EC"/>
</dbReference>
<keyword evidence="3" id="KW-0547">Nucleotide-binding</keyword>
<organism evidence="6 7">
    <name type="scientific">Rhodococcus globerulus</name>
    <dbReference type="NCBI Taxonomy" id="33008"/>
    <lineage>
        <taxon>Bacteria</taxon>
        <taxon>Bacillati</taxon>
        <taxon>Actinomycetota</taxon>
        <taxon>Actinomycetes</taxon>
        <taxon>Mycobacteriales</taxon>
        <taxon>Nocardiaceae</taxon>
        <taxon>Rhodococcus</taxon>
    </lineage>
</organism>
<proteinExistence type="inferred from homology"/>
<comment type="similarity">
    <text evidence="1">Belongs to the ATP-dependent AMP-binding enzyme family.</text>
</comment>
<dbReference type="Gene3D" id="3.40.50.12780">
    <property type="entry name" value="N-terminal domain of ligase-like"/>
    <property type="match status" value="1"/>
</dbReference>
<gene>
    <name evidence="6" type="ORF">R3Q16_31710</name>
</gene>
<comment type="caution">
    <text evidence="6">The sequence shown here is derived from an EMBL/GenBank/DDBJ whole genome shotgun (WGS) entry which is preliminary data.</text>
</comment>
<sequence length="662" mass="71824">MRTNDTADGSVGEVLWRPPNDGSSRIEDFTAFAGDKLKRSFDGFDDLWAWSVESPSTFWEFVWDYFTPPAGGTAVPPLPGPVRMPEPNWFPDLRLNYAEVMLALPGRADDDVVVTSRSDTRPEIALTAAELRDLVARARQGLLRCGVQPGDRVAAYAPNVPETVVLMLASASLGAVFCSCAPEFGVRSVTDRLRQVEPKLLLVVDGYRYGNKDVDRRAEVREIVDALPSLAWTVDLAYLAPTGDGGPQLSGATLTWDEFISESAQLTFNRLPFGHPLYVLFSSGTTGLPKPIVHGHGGITIEHLKFLGLHLDLGPSDTFFWFTTTGWTMWNILVSGLGLGATIVLYDGDPVSTGHSSLWEVARDLRITYFGVSAPFLLNCSRNQLDLREVGGLDALRFVGSTGAPLSADGFRWVYANAGPTVQLQSIAGGTDVCSAFVGANPMLPIYAGLISGRCLGSDPQAVDTEGNVVTGTVGEMVVRNPMPSMPIGFWGDDGSRYRRAYFEDFPGWWRHGDWIEFDTNGACVISGRSDATLNRGGVRLGTAEFYAVLDGIADVHDSLVVHLEDRDGGPGRLLLLVSLSPNHAEAESVSERIRRALRVQLSPRHVPEDIIVVPVIARTLTGKRLEIPVKRILQGTPVDEAVALGSVKHPEMLSALSGLLE</sequence>
<evidence type="ECO:0000256" key="1">
    <source>
        <dbReference type="ARBA" id="ARBA00006432"/>
    </source>
</evidence>
<evidence type="ECO:0000313" key="7">
    <source>
        <dbReference type="Proteomes" id="UP001185927"/>
    </source>
</evidence>
<keyword evidence="4" id="KW-0067">ATP-binding</keyword>
<evidence type="ECO:0000256" key="4">
    <source>
        <dbReference type="ARBA" id="ARBA00022840"/>
    </source>
</evidence>
<dbReference type="InterPro" id="IPR042099">
    <property type="entry name" value="ANL_N_sf"/>
</dbReference>
<dbReference type="PROSITE" id="PS00455">
    <property type="entry name" value="AMP_BINDING"/>
    <property type="match status" value="1"/>
</dbReference>
<dbReference type="NCBIfam" id="NF002937">
    <property type="entry name" value="PRK03584.1"/>
    <property type="match status" value="1"/>
</dbReference>
<feature type="domain" description="AMP-dependent synthetase/ligase" evidence="5">
    <location>
        <begin position="121"/>
        <end position="483"/>
    </location>
</feature>
<evidence type="ECO:0000256" key="3">
    <source>
        <dbReference type="ARBA" id="ARBA00022741"/>
    </source>
</evidence>
<dbReference type="InterPro" id="IPR000873">
    <property type="entry name" value="AMP-dep_synth/lig_dom"/>
</dbReference>
<dbReference type="InterPro" id="IPR020845">
    <property type="entry name" value="AMP-binding_CS"/>
</dbReference>
<protein>
    <submittedName>
        <fullName evidence="6">Acetoacetate--CoA ligase</fullName>
        <ecNumber evidence="6">6.2.1.16</ecNumber>
    </submittedName>
</protein>
<dbReference type="Gene3D" id="3.30.300.30">
    <property type="match status" value="1"/>
</dbReference>
<dbReference type="RefSeq" id="WP_317545653.1">
    <property type="nucleotide sequence ID" value="NZ_JAWLKB010000034.1"/>
</dbReference>
<dbReference type="InterPro" id="IPR045851">
    <property type="entry name" value="AMP-bd_C_sf"/>
</dbReference>
<reference evidence="6 7" key="1">
    <citation type="submission" date="2023-10" db="EMBL/GenBank/DDBJ databases">
        <title>Development of a sustainable strategy for remediation of hydrocarbon-contaminated territories based on the waste exchange concept.</title>
        <authorList>
            <person name="Krivoruchko A."/>
        </authorList>
    </citation>
    <scope>NUCLEOTIDE SEQUENCE [LARGE SCALE GENOMIC DNA]</scope>
    <source>
        <strain evidence="6 7">IEGM 1203</strain>
    </source>
</reference>
<dbReference type="Pfam" id="PF00501">
    <property type="entry name" value="AMP-binding"/>
    <property type="match status" value="1"/>
</dbReference>
<keyword evidence="2 6" id="KW-0436">Ligase</keyword>
<accession>A0ABU4C3V9</accession>
<dbReference type="PANTHER" id="PTHR42921">
    <property type="entry name" value="ACETOACETYL-COA SYNTHETASE"/>
    <property type="match status" value="1"/>
</dbReference>
<dbReference type="Proteomes" id="UP001185927">
    <property type="component" value="Unassembled WGS sequence"/>
</dbReference>
<keyword evidence="7" id="KW-1185">Reference proteome</keyword>
<dbReference type="EMBL" id="JAWLKB010000034">
    <property type="protein sequence ID" value="MDV6271192.1"/>
    <property type="molecule type" value="Genomic_DNA"/>
</dbReference>